<proteinExistence type="predicted"/>
<gene>
    <name evidence="3" type="primary">ga06478</name>
    <name evidence="3" type="ORF">PR202_ga06478</name>
</gene>
<keyword evidence="2" id="KW-1133">Transmembrane helix</keyword>
<keyword evidence="2" id="KW-0812">Transmembrane</keyword>
<protein>
    <recommendedName>
        <fullName evidence="5">Transmembrane protein</fullName>
    </recommendedName>
</protein>
<dbReference type="EMBL" id="BQKI01000003">
    <property type="protein sequence ID" value="GJM90220.1"/>
    <property type="molecule type" value="Genomic_DNA"/>
</dbReference>
<reference evidence="3" key="1">
    <citation type="journal article" date="2018" name="DNA Res.">
        <title>Multiple hybrid de novo genome assembly of finger millet, an orphan allotetraploid crop.</title>
        <authorList>
            <person name="Hatakeyama M."/>
            <person name="Aluri S."/>
            <person name="Balachadran M.T."/>
            <person name="Sivarajan S.R."/>
            <person name="Patrignani A."/>
            <person name="Gruter S."/>
            <person name="Poveda L."/>
            <person name="Shimizu-Inatsugi R."/>
            <person name="Baeten J."/>
            <person name="Francoijs K.J."/>
            <person name="Nataraja K.N."/>
            <person name="Reddy Y.A.N."/>
            <person name="Phadnis S."/>
            <person name="Ravikumar R.L."/>
            <person name="Schlapbach R."/>
            <person name="Sreeman S.M."/>
            <person name="Shimizu K.K."/>
        </authorList>
    </citation>
    <scope>NUCLEOTIDE SEQUENCE</scope>
</reference>
<keyword evidence="2" id="KW-0472">Membrane</keyword>
<evidence type="ECO:0000313" key="3">
    <source>
        <dbReference type="EMBL" id="GJM90220.1"/>
    </source>
</evidence>
<dbReference type="AlphaFoldDB" id="A0AAV5BWU4"/>
<sequence length="81" mass="8478">MGATFSSGKEPDSYEDDRERARLLHGSAAIFFTGSAAVVFFTAPPPRMSPRQTRTAMGAAATARAPATDAASGNTGFSFDF</sequence>
<reference evidence="3" key="2">
    <citation type="submission" date="2021-12" db="EMBL/GenBank/DDBJ databases">
        <title>Resequencing data analysis of finger millet.</title>
        <authorList>
            <person name="Hatakeyama M."/>
            <person name="Aluri S."/>
            <person name="Balachadran M.T."/>
            <person name="Sivarajan S.R."/>
            <person name="Poveda L."/>
            <person name="Shimizu-Inatsugi R."/>
            <person name="Schlapbach R."/>
            <person name="Sreeman S.M."/>
            <person name="Shimizu K.K."/>
        </authorList>
    </citation>
    <scope>NUCLEOTIDE SEQUENCE</scope>
</reference>
<evidence type="ECO:0000256" key="2">
    <source>
        <dbReference type="SAM" id="Phobius"/>
    </source>
</evidence>
<accession>A0AAV5BWU4</accession>
<feature type="compositionally biased region" description="Low complexity" evidence="1">
    <location>
        <begin position="51"/>
        <end position="71"/>
    </location>
</feature>
<dbReference type="Proteomes" id="UP001054889">
    <property type="component" value="Unassembled WGS sequence"/>
</dbReference>
<feature type="transmembrane region" description="Helical" evidence="2">
    <location>
        <begin position="23"/>
        <end position="43"/>
    </location>
</feature>
<organism evidence="3 4">
    <name type="scientific">Eleusine coracana subsp. coracana</name>
    <dbReference type="NCBI Taxonomy" id="191504"/>
    <lineage>
        <taxon>Eukaryota</taxon>
        <taxon>Viridiplantae</taxon>
        <taxon>Streptophyta</taxon>
        <taxon>Embryophyta</taxon>
        <taxon>Tracheophyta</taxon>
        <taxon>Spermatophyta</taxon>
        <taxon>Magnoliopsida</taxon>
        <taxon>Liliopsida</taxon>
        <taxon>Poales</taxon>
        <taxon>Poaceae</taxon>
        <taxon>PACMAD clade</taxon>
        <taxon>Chloridoideae</taxon>
        <taxon>Cynodonteae</taxon>
        <taxon>Eleusininae</taxon>
        <taxon>Eleusine</taxon>
    </lineage>
</organism>
<evidence type="ECO:0000256" key="1">
    <source>
        <dbReference type="SAM" id="MobiDB-lite"/>
    </source>
</evidence>
<feature type="region of interest" description="Disordered" evidence="1">
    <location>
        <begin position="45"/>
        <end position="81"/>
    </location>
</feature>
<evidence type="ECO:0000313" key="4">
    <source>
        <dbReference type="Proteomes" id="UP001054889"/>
    </source>
</evidence>
<keyword evidence="4" id="KW-1185">Reference proteome</keyword>
<evidence type="ECO:0008006" key="5">
    <source>
        <dbReference type="Google" id="ProtNLM"/>
    </source>
</evidence>
<comment type="caution">
    <text evidence="3">The sequence shown here is derived from an EMBL/GenBank/DDBJ whole genome shotgun (WGS) entry which is preliminary data.</text>
</comment>
<name>A0AAV5BWU4_ELECO</name>
<feature type="compositionally biased region" description="Polar residues" evidence="1">
    <location>
        <begin position="72"/>
        <end position="81"/>
    </location>
</feature>